<evidence type="ECO:0000313" key="7">
    <source>
        <dbReference type="Proteomes" id="UP000662931"/>
    </source>
</evidence>
<evidence type="ECO:0000259" key="5">
    <source>
        <dbReference type="Pfam" id="PF06244"/>
    </source>
</evidence>
<feature type="compositionally biased region" description="Basic and acidic residues" evidence="4">
    <location>
        <begin position="27"/>
        <end position="56"/>
    </location>
</feature>
<reference evidence="6" key="1">
    <citation type="submission" date="2020-10" db="EMBL/GenBank/DDBJ databases">
        <authorList>
            <person name="Roach M.J.R."/>
        </authorList>
    </citation>
    <scope>NUCLEOTIDE SEQUENCE</scope>
    <source>
        <strain evidence="6">CBS 1945</strain>
    </source>
</reference>
<evidence type="ECO:0000256" key="2">
    <source>
        <dbReference type="ARBA" id="ARBA00023054"/>
    </source>
</evidence>
<gene>
    <name evidence="6" type="ORF">FOA43_002742</name>
</gene>
<comment type="similarity">
    <text evidence="1">Belongs to the CCDC124 family.</text>
</comment>
<dbReference type="GO" id="GO:0005634">
    <property type="term" value="C:nucleus"/>
    <property type="evidence" value="ECO:0007669"/>
    <property type="project" value="TreeGrafter"/>
</dbReference>
<name>A0A875S359_EENNA</name>
<evidence type="ECO:0000256" key="3">
    <source>
        <dbReference type="SAM" id="Coils"/>
    </source>
</evidence>
<evidence type="ECO:0000256" key="1">
    <source>
        <dbReference type="ARBA" id="ARBA00008296"/>
    </source>
</evidence>
<dbReference type="OrthoDB" id="76412at2759"/>
<feature type="coiled-coil region" evidence="3">
    <location>
        <begin position="184"/>
        <end position="218"/>
    </location>
</feature>
<feature type="compositionally biased region" description="Basic residues" evidence="4">
    <location>
        <begin position="67"/>
        <end position="82"/>
    </location>
</feature>
<evidence type="ECO:0000313" key="6">
    <source>
        <dbReference type="EMBL" id="QPG75388.1"/>
    </source>
</evidence>
<feature type="domain" description="Coiled-coil" evidence="5">
    <location>
        <begin position="101"/>
        <end position="185"/>
    </location>
</feature>
<dbReference type="KEGG" id="bnn:FOA43_002742"/>
<dbReference type="GO" id="GO:0006366">
    <property type="term" value="P:transcription by RNA polymerase II"/>
    <property type="evidence" value="ECO:0007669"/>
    <property type="project" value="TreeGrafter"/>
</dbReference>
<accession>A0A875S359</accession>
<organism evidence="6 7">
    <name type="scientific">Eeniella nana</name>
    <name type="common">Yeast</name>
    <name type="synonym">Brettanomyces nanus</name>
    <dbReference type="NCBI Taxonomy" id="13502"/>
    <lineage>
        <taxon>Eukaryota</taxon>
        <taxon>Fungi</taxon>
        <taxon>Dikarya</taxon>
        <taxon>Ascomycota</taxon>
        <taxon>Saccharomycotina</taxon>
        <taxon>Pichiomycetes</taxon>
        <taxon>Pichiales</taxon>
        <taxon>Pichiaceae</taxon>
        <taxon>Brettanomyces</taxon>
    </lineage>
</organism>
<feature type="region of interest" description="Disordered" evidence="4">
    <location>
        <begin position="1"/>
        <end position="107"/>
    </location>
</feature>
<dbReference type="AlphaFoldDB" id="A0A875S359"/>
<dbReference type="GeneID" id="62196143"/>
<dbReference type="PANTHER" id="PTHR21680:SF0">
    <property type="entry name" value="COILED-COIL DOMAIN-CONTAINING PROTEIN 124"/>
    <property type="match status" value="1"/>
</dbReference>
<keyword evidence="2 3" id="KW-0175">Coiled coil</keyword>
<proteinExistence type="inferred from homology"/>
<dbReference type="InterPro" id="IPR054414">
    <property type="entry name" value="Ccdc124/Oxs1_C"/>
</dbReference>
<protein>
    <recommendedName>
        <fullName evidence="5">Coiled-coil domain-containing protein</fullName>
    </recommendedName>
</protein>
<dbReference type="EMBL" id="CP064814">
    <property type="protein sequence ID" value="QPG75388.1"/>
    <property type="molecule type" value="Genomic_DNA"/>
</dbReference>
<dbReference type="Pfam" id="PF06244">
    <property type="entry name" value="Ccdc124"/>
    <property type="match status" value="1"/>
</dbReference>
<dbReference type="Proteomes" id="UP000662931">
    <property type="component" value="Chromosome 3"/>
</dbReference>
<evidence type="ECO:0000256" key="4">
    <source>
        <dbReference type="SAM" id="MobiDB-lite"/>
    </source>
</evidence>
<dbReference type="RefSeq" id="XP_038778953.1">
    <property type="nucleotide sequence ID" value="XM_038923025.1"/>
</dbReference>
<keyword evidence="7" id="KW-1185">Reference proteome</keyword>
<dbReference type="InterPro" id="IPR010422">
    <property type="entry name" value="Ccdc124/Oxs1"/>
</dbReference>
<feature type="compositionally biased region" description="Polar residues" evidence="4">
    <location>
        <begin position="92"/>
        <end position="107"/>
    </location>
</feature>
<sequence>MGGKKKKSKKQEEIAAPEAEQEIDWEDGAKKISKKQLEKQKKQEEVALRKRERELQLEIEDVTNSSAKRKGMSKSKANKKSGNHGGSDLDNALNQIEGSENKNSGSINAEGLDDAIAALSLLKKDVVSDNDIERHPERRFKAALAEYTGRRMADLRMENPGMRKHQLQSLAAKEFQKSDENPFNKETNVAYNASEEEVQRLKDAIKQKRSKKIRALDNWICISQTRNLFMTFIM</sequence>
<dbReference type="PANTHER" id="PTHR21680">
    <property type="entry name" value="COILED-COIL DOMAIN-CONTAINING PROTEIN 124"/>
    <property type="match status" value="1"/>
</dbReference>
<dbReference type="GO" id="GO:0003713">
    <property type="term" value="F:transcription coactivator activity"/>
    <property type="evidence" value="ECO:0007669"/>
    <property type="project" value="TreeGrafter"/>
</dbReference>